<proteinExistence type="predicted"/>
<keyword evidence="2" id="KW-0238">DNA-binding</keyword>
<dbReference type="AlphaFoldDB" id="A0AAD4Q5J0"/>
<dbReference type="InterPro" id="IPR001138">
    <property type="entry name" value="Zn2Cys6_DnaBD"/>
</dbReference>
<dbReference type="PANTHER" id="PTHR47840:SF1">
    <property type="entry name" value="ZN(II)2CYS6 TRANSCRIPTION FACTOR (EUROFUNG)"/>
    <property type="match status" value="1"/>
</dbReference>
<dbReference type="Pfam" id="PF00172">
    <property type="entry name" value="Zn_clus"/>
    <property type="match status" value="1"/>
</dbReference>
<dbReference type="SMART" id="SM00066">
    <property type="entry name" value="GAL4"/>
    <property type="match status" value="1"/>
</dbReference>
<evidence type="ECO:0000313" key="7">
    <source>
        <dbReference type="EMBL" id="KAH8704045.1"/>
    </source>
</evidence>
<keyword evidence="8" id="KW-1185">Reference proteome</keyword>
<keyword evidence="4" id="KW-0539">Nucleus</keyword>
<dbReference type="GO" id="GO:0000981">
    <property type="term" value="F:DNA-binding transcription factor activity, RNA polymerase II-specific"/>
    <property type="evidence" value="ECO:0007669"/>
    <property type="project" value="InterPro"/>
</dbReference>
<name>A0AAD4Q5J0_9EURO</name>
<evidence type="ECO:0000256" key="4">
    <source>
        <dbReference type="ARBA" id="ARBA00023242"/>
    </source>
</evidence>
<dbReference type="Proteomes" id="UP001201262">
    <property type="component" value="Unassembled WGS sequence"/>
</dbReference>
<keyword evidence="3" id="KW-0804">Transcription</keyword>
<sequence length="756" mass="85031">MSASGFLEPSGPPRKKMRKGTKSCTECRRRKIRCTFDQDRPNVCNECHSRGSPCIDQELGTLDPNVAGVLPGEQPYSLRERVTQLENVVRDILQRMNQTSPSESESPTQQPNISDPCGISCGESTALPINSKTIDAPLTEGRDIESAPVLQLLNNNIVSRTETAVRSHDGPTTKNLSEKADAVRNQLLKLVPSCQDLLTIRNGATFWWAAWQYMFPELSTGCRSNLVGTDDMFQIPSSPGELAKFLICLLMSIEQLPLDFNYAALQNPFNPDKYAERVISEIDRLVIYDDDLSSTLPGLEAMVLMSKWYMNLGRPRKSWILNRRAIELGQLSGLHISTRKEPRPGDTLYDRRLKLWTFIGLNDRFLGLLFGLPYAIHENSFRPQVERRLKNEKPTLETFALRLSLVMGPLIDRNMDDPADMSLATTLRLEQELENHSREMPDRFWVKKPGANFSIEEQNDYLVTPFLYHFLRTLIHMPFMLKSYGDRKYQYNRDVALESARCALRAYGSLRSWEGMNPYICRVIDFQAFTSAMLLVINLLGYSEDAPNHSEEQDDKDWALVHATVEVLQKAADHPTGTVAAQSVNILAGISKTMPNMSEFQDSNITCKVTVPYFGVITVAPGKGRRPRLRNRQQAADNSSNSNFSTQPSRSTVSSEQTSPFQIYTPPQSNPSDLSTGSSDHISGTNTTSWASSLMDDPRIQLENMVAFPNSGVLDQNAFTGFTFDHDNLGAWSNLNLDLDLDQGWDMNWTDGGILQ</sequence>
<dbReference type="SUPFAM" id="SSF57701">
    <property type="entry name" value="Zn2/Cys6 DNA-binding domain"/>
    <property type="match status" value="1"/>
</dbReference>
<evidence type="ECO:0000259" key="6">
    <source>
        <dbReference type="PROSITE" id="PS50048"/>
    </source>
</evidence>
<dbReference type="CDD" id="cd12148">
    <property type="entry name" value="fungal_TF_MHR"/>
    <property type="match status" value="1"/>
</dbReference>
<evidence type="ECO:0000313" key="8">
    <source>
        <dbReference type="Proteomes" id="UP001201262"/>
    </source>
</evidence>
<feature type="compositionally biased region" description="Polar residues" evidence="5">
    <location>
        <begin position="632"/>
        <end position="690"/>
    </location>
</feature>
<dbReference type="GO" id="GO:0008270">
    <property type="term" value="F:zinc ion binding"/>
    <property type="evidence" value="ECO:0007669"/>
    <property type="project" value="InterPro"/>
</dbReference>
<accession>A0AAD4Q5J0</accession>
<dbReference type="GeneID" id="70243932"/>
<feature type="region of interest" description="Disordered" evidence="5">
    <location>
        <begin position="622"/>
        <end position="690"/>
    </location>
</feature>
<evidence type="ECO:0000256" key="3">
    <source>
        <dbReference type="ARBA" id="ARBA00023163"/>
    </source>
</evidence>
<dbReference type="RefSeq" id="XP_046077063.1">
    <property type="nucleotide sequence ID" value="XM_046213645.1"/>
</dbReference>
<evidence type="ECO:0000256" key="5">
    <source>
        <dbReference type="SAM" id="MobiDB-lite"/>
    </source>
</evidence>
<evidence type="ECO:0000256" key="1">
    <source>
        <dbReference type="ARBA" id="ARBA00023015"/>
    </source>
</evidence>
<dbReference type="CDD" id="cd00067">
    <property type="entry name" value="GAL4"/>
    <property type="match status" value="1"/>
</dbReference>
<dbReference type="PANTHER" id="PTHR47840">
    <property type="entry name" value="ZN(II)2CYS6 TRANSCRIPTION FACTOR (EUROFUNG)-RELATED"/>
    <property type="match status" value="1"/>
</dbReference>
<feature type="compositionally biased region" description="Low complexity" evidence="5">
    <location>
        <begin position="98"/>
        <end position="111"/>
    </location>
</feature>
<reference evidence="7" key="1">
    <citation type="submission" date="2021-12" db="EMBL/GenBank/DDBJ databases">
        <title>Convergent genome expansion in fungi linked to evolution of root-endophyte symbiosis.</title>
        <authorList>
            <consortium name="DOE Joint Genome Institute"/>
            <person name="Ke Y.-H."/>
            <person name="Bonito G."/>
            <person name="Liao H.-L."/>
            <person name="Looney B."/>
            <person name="Rojas-Flechas A."/>
            <person name="Nash J."/>
            <person name="Hameed K."/>
            <person name="Schadt C."/>
            <person name="Martin F."/>
            <person name="Crous P.W."/>
            <person name="Miettinen O."/>
            <person name="Magnuson J.K."/>
            <person name="Labbe J."/>
            <person name="Jacobson D."/>
            <person name="Doktycz M.J."/>
            <person name="Veneault-Fourrey C."/>
            <person name="Kuo A."/>
            <person name="Mondo S."/>
            <person name="Calhoun S."/>
            <person name="Riley R."/>
            <person name="Ohm R."/>
            <person name="LaButti K."/>
            <person name="Andreopoulos B."/>
            <person name="Pangilinan J."/>
            <person name="Nolan M."/>
            <person name="Tritt A."/>
            <person name="Clum A."/>
            <person name="Lipzen A."/>
            <person name="Daum C."/>
            <person name="Barry K."/>
            <person name="Grigoriev I.V."/>
            <person name="Vilgalys R."/>
        </authorList>
    </citation>
    <scope>NUCLEOTIDE SEQUENCE</scope>
    <source>
        <strain evidence="7">PMI_201</strain>
    </source>
</reference>
<dbReference type="PROSITE" id="PS00463">
    <property type="entry name" value="ZN2_CY6_FUNGAL_1"/>
    <property type="match status" value="1"/>
</dbReference>
<dbReference type="EMBL" id="JAJTJA010000002">
    <property type="protein sequence ID" value="KAH8704045.1"/>
    <property type="molecule type" value="Genomic_DNA"/>
</dbReference>
<feature type="region of interest" description="Disordered" evidence="5">
    <location>
        <begin position="1"/>
        <end position="22"/>
    </location>
</feature>
<dbReference type="Gene3D" id="4.10.240.10">
    <property type="entry name" value="Zn(2)-C6 fungal-type DNA-binding domain"/>
    <property type="match status" value="1"/>
</dbReference>
<keyword evidence="1" id="KW-0805">Transcription regulation</keyword>
<dbReference type="GO" id="GO:0003677">
    <property type="term" value="F:DNA binding"/>
    <property type="evidence" value="ECO:0007669"/>
    <property type="project" value="UniProtKB-KW"/>
</dbReference>
<dbReference type="InterPro" id="IPR036864">
    <property type="entry name" value="Zn2-C6_fun-type_DNA-bd_sf"/>
</dbReference>
<feature type="domain" description="Zn(2)-C6 fungal-type" evidence="6">
    <location>
        <begin position="23"/>
        <end position="54"/>
    </location>
</feature>
<comment type="caution">
    <text evidence="7">The sequence shown here is derived from an EMBL/GenBank/DDBJ whole genome shotgun (WGS) entry which is preliminary data.</text>
</comment>
<dbReference type="PROSITE" id="PS50048">
    <property type="entry name" value="ZN2_CY6_FUNGAL_2"/>
    <property type="match status" value="1"/>
</dbReference>
<organism evidence="7 8">
    <name type="scientific">Talaromyces proteolyticus</name>
    <dbReference type="NCBI Taxonomy" id="1131652"/>
    <lineage>
        <taxon>Eukaryota</taxon>
        <taxon>Fungi</taxon>
        <taxon>Dikarya</taxon>
        <taxon>Ascomycota</taxon>
        <taxon>Pezizomycotina</taxon>
        <taxon>Eurotiomycetes</taxon>
        <taxon>Eurotiomycetidae</taxon>
        <taxon>Eurotiales</taxon>
        <taxon>Trichocomaceae</taxon>
        <taxon>Talaromyces</taxon>
        <taxon>Talaromyces sect. Bacilispori</taxon>
    </lineage>
</organism>
<feature type="region of interest" description="Disordered" evidence="5">
    <location>
        <begin position="97"/>
        <end position="117"/>
    </location>
</feature>
<protein>
    <submittedName>
        <fullName evidence="7">C6 finger domain protein</fullName>
    </submittedName>
</protein>
<evidence type="ECO:0000256" key="2">
    <source>
        <dbReference type="ARBA" id="ARBA00023125"/>
    </source>
</evidence>
<gene>
    <name evidence="7" type="ORF">BGW36DRAFT_355424</name>
</gene>